<dbReference type="RefSeq" id="WP_192277426.1">
    <property type="nucleotide sequence ID" value="NZ_JACZDF010000001.1"/>
</dbReference>
<dbReference type="EMBL" id="JACZDF010000001">
    <property type="protein sequence ID" value="MBD9698335.1"/>
    <property type="molecule type" value="Genomic_DNA"/>
</dbReference>
<dbReference type="InterPro" id="IPR038076">
    <property type="entry name" value="MgtE_N_sf"/>
</dbReference>
<gene>
    <name evidence="3" type="ORF">IGS67_02345</name>
</gene>
<dbReference type="InterPro" id="IPR046342">
    <property type="entry name" value="CBS_dom_sf"/>
</dbReference>
<organism evidence="3 4">
    <name type="scientific">Flavimobilis rhizosphaerae</name>
    <dbReference type="NCBI Taxonomy" id="2775421"/>
    <lineage>
        <taxon>Bacteria</taxon>
        <taxon>Bacillati</taxon>
        <taxon>Actinomycetota</taxon>
        <taxon>Actinomycetes</taxon>
        <taxon>Micrococcales</taxon>
        <taxon>Jonesiaceae</taxon>
        <taxon>Flavimobilis</taxon>
    </lineage>
</organism>
<accession>A0ABR9DQS4</accession>
<dbReference type="Gene3D" id="1.25.60.10">
    <property type="entry name" value="MgtE N-terminal domain-like"/>
    <property type="match status" value="1"/>
</dbReference>
<dbReference type="SMART" id="SM00924">
    <property type="entry name" value="MgtE_N"/>
    <property type="match status" value="1"/>
</dbReference>
<dbReference type="Pfam" id="PF26205">
    <property type="entry name" value="SH3_actinomycetes"/>
    <property type="match status" value="1"/>
</dbReference>
<dbReference type="Gene3D" id="3.10.580.10">
    <property type="entry name" value="CBS-domain"/>
    <property type="match status" value="1"/>
</dbReference>
<dbReference type="InterPro" id="IPR000644">
    <property type="entry name" value="CBS_dom"/>
</dbReference>
<dbReference type="InterPro" id="IPR006669">
    <property type="entry name" value="MgtE_transporter"/>
</dbReference>
<dbReference type="Proteomes" id="UP000642107">
    <property type="component" value="Unassembled WGS sequence"/>
</dbReference>
<feature type="domain" description="CBS" evidence="2">
    <location>
        <begin position="355"/>
        <end position="412"/>
    </location>
</feature>
<dbReference type="Pfam" id="PF00571">
    <property type="entry name" value="CBS"/>
    <property type="match status" value="2"/>
</dbReference>
<evidence type="ECO:0000313" key="3">
    <source>
        <dbReference type="EMBL" id="MBD9698335.1"/>
    </source>
</evidence>
<dbReference type="InterPro" id="IPR006668">
    <property type="entry name" value="Mg_transptr_MgtE_intracell_dom"/>
</dbReference>
<dbReference type="CDD" id="cd04606">
    <property type="entry name" value="CBS_pair_Mg_transporter"/>
    <property type="match status" value="1"/>
</dbReference>
<evidence type="ECO:0000313" key="4">
    <source>
        <dbReference type="Proteomes" id="UP000642107"/>
    </source>
</evidence>
<dbReference type="InterPro" id="IPR058838">
    <property type="entry name" value="SH3_actinomycetes"/>
</dbReference>
<dbReference type="PROSITE" id="PS51371">
    <property type="entry name" value="CBS"/>
    <property type="match status" value="1"/>
</dbReference>
<dbReference type="PANTHER" id="PTHR43773:SF1">
    <property type="entry name" value="MAGNESIUM TRANSPORTER MGTE"/>
    <property type="match status" value="1"/>
</dbReference>
<keyword evidence="4" id="KW-1185">Reference proteome</keyword>
<evidence type="ECO:0000259" key="2">
    <source>
        <dbReference type="PROSITE" id="PS51371"/>
    </source>
</evidence>
<dbReference type="PANTHER" id="PTHR43773">
    <property type="entry name" value="MAGNESIUM TRANSPORTER MGTE"/>
    <property type="match status" value="1"/>
</dbReference>
<dbReference type="SUPFAM" id="SSF54631">
    <property type="entry name" value="CBS-domain pair"/>
    <property type="match status" value="1"/>
</dbReference>
<keyword evidence="1" id="KW-0129">CBS domain</keyword>
<reference evidence="3 4" key="1">
    <citation type="submission" date="2020-09" db="EMBL/GenBank/DDBJ databases">
        <title>Flavimobilis rhizosphaerae sp. nov., isolated from rhizosphere soil of Spartina alterniflora.</title>
        <authorList>
            <person name="Hanqin C."/>
        </authorList>
    </citation>
    <scope>NUCLEOTIDE SEQUENCE [LARGE SCALE GENOMIC DNA]</scope>
    <source>
        <strain evidence="3 4">GY 10621</strain>
    </source>
</reference>
<name>A0ABR9DQS4_9MICO</name>
<protein>
    <submittedName>
        <fullName evidence="3">Magnesium transporter</fullName>
    </submittedName>
</protein>
<evidence type="ECO:0000256" key="1">
    <source>
        <dbReference type="PROSITE-ProRule" id="PRU00703"/>
    </source>
</evidence>
<proteinExistence type="predicted"/>
<dbReference type="Pfam" id="PF03448">
    <property type="entry name" value="MgtE_N"/>
    <property type="match status" value="1"/>
</dbReference>
<sequence>MSAVGTRVFVARLAETAVFDPLGDRVGRVRDVVVLMRPKGAPRAVGLVVEVPGRRRVFLPMTRITSIDAGQVISTGLVNMRRFEQRRMESLVVGELFDRVVAFADGSGSARIEDVSIEKQRNGDWMVDRLFVRRMQPSKSTLGLRRRGQSEVVDITEVLSLASTEQNQGAALLLAAYEDLKPADLAEALHDLSQERRIEVARALDDERLADVIEELPEDTQVEIMTALEPGRAADVLEAMQPDDAADLLHEMPDARASQLLGLMEPEDARDVQRLLAYDDYTAGGLMTTEPVVLAPETSIAAAMAHIRRADLPPALASMVFVVRPPLETPTGRFLGVVHFQRMLREPPHQSLGDVLDAVDHVGPSAPLAQVTRLLATYNLLALPVLDPDRRLLGAVSVDDVLDHMLPEDWREDDHVPDAPVGGESRG</sequence>
<dbReference type="SUPFAM" id="SSF158791">
    <property type="entry name" value="MgtE N-terminal domain-like"/>
    <property type="match status" value="1"/>
</dbReference>
<comment type="caution">
    <text evidence="3">The sequence shown here is derived from an EMBL/GenBank/DDBJ whole genome shotgun (WGS) entry which is preliminary data.</text>
</comment>